<keyword evidence="4" id="KW-1185">Reference proteome</keyword>
<reference evidence="3 4" key="1">
    <citation type="submission" date="2022-09" db="EMBL/GenBank/DDBJ databases">
        <authorList>
            <person name="Palmer J.M."/>
        </authorList>
    </citation>
    <scope>NUCLEOTIDE SEQUENCE [LARGE SCALE GENOMIC DNA]</scope>
    <source>
        <strain evidence="3 4">DSM 7382</strain>
    </source>
</reference>
<dbReference type="Proteomes" id="UP001385951">
    <property type="component" value="Unassembled WGS sequence"/>
</dbReference>
<evidence type="ECO:0000313" key="4">
    <source>
        <dbReference type="Proteomes" id="UP001385951"/>
    </source>
</evidence>
<accession>A0AAW0GJZ5</accession>
<dbReference type="AlphaFoldDB" id="A0AAW0GJZ5"/>
<name>A0AAW0GJZ5_9APHY</name>
<dbReference type="EMBL" id="JASBNA010000006">
    <property type="protein sequence ID" value="KAK7690573.1"/>
    <property type="molecule type" value="Genomic_DNA"/>
</dbReference>
<dbReference type="InterPro" id="IPR029058">
    <property type="entry name" value="AB_hydrolase_fold"/>
</dbReference>
<dbReference type="InterPro" id="IPR013094">
    <property type="entry name" value="AB_hydrolase_3"/>
</dbReference>
<dbReference type="PANTHER" id="PTHR48081:SF8">
    <property type="entry name" value="ALPHA_BETA HYDROLASE FOLD-3 DOMAIN-CONTAINING PROTEIN-RELATED"/>
    <property type="match status" value="1"/>
</dbReference>
<organism evidence="3 4">
    <name type="scientific">Cerrena zonata</name>
    <dbReference type="NCBI Taxonomy" id="2478898"/>
    <lineage>
        <taxon>Eukaryota</taxon>
        <taxon>Fungi</taxon>
        <taxon>Dikarya</taxon>
        <taxon>Basidiomycota</taxon>
        <taxon>Agaricomycotina</taxon>
        <taxon>Agaricomycetes</taxon>
        <taxon>Polyporales</taxon>
        <taxon>Cerrenaceae</taxon>
        <taxon>Cerrena</taxon>
    </lineage>
</organism>
<evidence type="ECO:0000256" key="1">
    <source>
        <dbReference type="ARBA" id="ARBA00022801"/>
    </source>
</evidence>
<dbReference type="SUPFAM" id="SSF53474">
    <property type="entry name" value="alpha/beta-Hydrolases"/>
    <property type="match status" value="1"/>
</dbReference>
<feature type="domain" description="Alpha/beta hydrolase fold-3" evidence="2">
    <location>
        <begin position="94"/>
        <end position="306"/>
    </location>
</feature>
<comment type="caution">
    <text evidence="3">The sequence shown here is derived from an EMBL/GenBank/DDBJ whole genome shotgun (WGS) entry which is preliminary data.</text>
</comment>
<protein>
    <recommendedName>
        <fullName evidence="2">Alpha/beta hydrolase fold-3 domain-containing protein</fullName>
    </recommendedName>
</protein>
<evidence type="ECO:0000259" key="2">
    <source>
        <dbReference type="Pfam" id="PF07859"/>
    </source>
</evidence>
<proteinExistence type="predicted"/>
<sequence>MADWTEYSKPEDDLAPLIGKLPKMVFTLEMLPIIRSQMEQSTKMIQEAQKHLLPGEDEYRIQDYQVPVENGEILVRCIIPTPAGNADKTFPLYVWYHGGGWIFGTIHMNDYQLRRLAVDLQITVVNVDYRLAPEHPFPIPLKDSYAALKWAVEHVSLLSVSLDKGFIVGGQSAGANLAAVLTHWARDDSFFDGRKLTGQLLQIPAVLHPHMKPKQYGHLIRSLEQNKDAPILSTASCYALIDLYGGTPEDPDCSVLLAPSHRDLPPAVFQVAGGDPLRDSGLVYEMILKEAGVKTKLNIYPGMPHGGFGVLPGVRVYQQWDIDYPEGLNWLLSSV</sequence>
<dbReference type="Gene3D" id="3.40.50.1820">
    <property type="entry name" value="alpha/beta hydrolase"/>
    <property type="match status" value="1"/>
</dbReference>
<keyword evidence="1" id="KW-0378">Hydrolase</keyword>
<dbReference type="InterPro" id="IPR050300">
    <property type="entry name" value="GDXG_lipolytic_enzyme"/>
</dbReference>
<dbReference type="Pfam" id="PF07859">
    <property type="entry name" value="Abhydrolase_3"/>
    <property type="match status" value="1"/>
</dbReference>
<dbReference type="GO" id="GO:0016787">
    <property type="term" value="F:hydrolase activity"/>
    <property type="evidence" value="ECO:0007669"/>
    <property type="project" value="UniProtKB-KW"/>
</dbReference>
<evidence type="ECO:0000313" key="3">
    <source>
        <dbReference type="EMBL" id="KAK7690573.1"/>
    </source>
</evidence>
<gene>
    <name evidence="3" type="ORF">QCA50_005671</name>
</gene>
<dbReference type="PANTHER" id="PTHR48081">
    <property type="entry name" value="AB HYDROLASE SUPERFAMILY PROTEIN C4A8.06C"/>
    <property type="match status" value="1"/>
</dbReference>